<name>A0A941EI25_9ACTN</name>
<dbReference type="RefSeq" id="WP_212520628.1">
    <property type="nucleotide sequence ID" value="NZ_JAGSOH010000088.1"/>
</dbReference>
<comment type="caution">
    <text evidence="1">The sequence shown here is derived from an EMBL/GenBank/DDBJ whole genome shotgun (WGS) entry which is preliminary data.</text>
</comment>
<dbReference type="EMBL" id="JAGSOH010000088">
    <property type="protein sequence ID" value="MBR7829494.1"/>
    <property type="molecule type" value="Genomic_DNA"/>
</dbReference>
<dbReference type="AlphaFoldDB" id="A0A941EI25"/>
<reference evidence="1" key="1">
    <citation type="submission" date="2021-04" db="EMBL/GenBank/DDBJ databases">
        <title>Genome based classification of Actinospica acidithermotolerans sp. nov., an actinobacterium isolated from an Indonesian hot spring.</title>
        <authorList>
            <person name="Kusuma A.B."/>
            <person name="Putra K.E."/>
            <person name="Nafisah S."/>
            <person name="Loh J."/>
            <person name="Nouioui I."/>
            <person name="Goodfellow M."/>
        </authorList>
    </citation>
    <scope>NUCLEOTIDE SEQUENCE</scope>
    <source>
        <strain evidence="1">MGRD01-02</strain>
    </source>
</reference>
<evidence type="ECO:0000313" key="2">
    <source>
        <dbReference type="Proteomes" id="UP000676325"/>
    </source>
</evidence>
<dbReference type="Proteomes" id="UP000676325">
    <property type="component" value="Unassembled WGS sequence"/>
</dbReference>
<accession>A0A941EI25</accession>
<gene>
    <name evidence="1" type="ORF">KDK95_24525</name>
</gene>
<organism evidence="1 2">
    <name type="scientific">Actinospica acidithermotolerans</name>
    <dbReference type="NCBI Taxonomy" id="2828514"/>
    <lineage>
        <taxon>Bacteria</taxon>
        <taxon>Bacillati</taxon>
        <taxon>Actinomycetota</taxon>
        <taxon>Actinomycetes</taxon>
        <taxon>Catenulisporales</taxon>
        <taxon>Actinospicaceae</taxon>
        <taxon>Actinospica</taxon>
    </lineage>
</organism>
<sequence length="143" mass="15163">MEIELVPELGARLPRGTLAFGATEADTCHLLESFGQPEKSFACGTGWSWRVRIADRWVQAGAGDDGLLGEIRVMRAIGHEAGEPAGIPVTYRGVDVFEHPVAEIAFLLGAGGGRLPGLRLTGVDGYARSATLTDSKDSTTPDR</sequence>
<evidence type="ECO:0000313" key="1">
    <source>
        <dbReference type="EMBL" id="MBR7829494.1"/>
    </source>
</evidence>
<keyword evidence="2" id="KW-1185">Reference proteome</keyword>
<protein>
    <submittedName>
        <fullName evidence="1">Uncharacterized protein</fullName>
    </submittedName>
</protein>
<proteinExistence type="predicted"/>